<keyword evidence="3" id="KW-1185">Reference proteome</keyword>
<dbReference type="KEGG" id="fax:FUAX_26780"/>
<protein>
    <submittedName>
        <fullName evidence="2">Uncharacterized protein</fullName>
    </submittedName>
</protein>
<feature type="region of interest" description="Disordered" evidence="1">
    <location>
        <begin position="791"/>
        <end position="828"/>
    </location>
</feature>
<evidence type="ECO:0000313" key="2">
    <source>
        <dbReference type="EMBL" id="BDD10246.1"/>
    </source>
</evidence>
<dbReference type="EMBL" id="AP025314">
    <property type="protein sequence ID" value="BDD10246.1"/>
    <property type="molecule type" value="Genomic_DNA"/>
</dbReference>
<accession>A0AAU9CMG7</accession>
<name>A0AAU9CMG7_9BACT</name>
<evidence type="ECO:0000256" key="1">
    <source>
        <dbReference type="SAM" id="MobiDB-lite"/>
    </source>
</evidence>
<dbReference type="AlphaFoldDB" id="A0AAU9CMG7"/>
<organism evidence="2 3">
    <name type="scientific">Fulvitalea axinellae</name>
    <dbReference type="NCBI Taxonomy" id="1182444"/>
    <lineage>
        <taxon>Bacteria</taxon>
        <taxon>Pseudomonadati</taxon>
        <taxon>Bacteroidota</taxon>
        <taxon>Cytophagia</taxon>
        <taxon>Cytophagales</taxon>
        <taxon>Persicobacteraceae</taxon>
        <taxon>Fulvitalea</taxon>
    </lineage>
</organism>
<sequence length="828" mass="92138">MFYPRRKNSARNKVGKAGDGKIVQAFFSSRDYAELNVELFAPATHMQSQQINTQRPGGFPTLEINRIPIPSSHAHFLISDDMSLAIPEHPGLQAKSLFALPSIISKSNETLHSQSADIRLVPTGSHLSVQGHILFEVRPSLKVPPTEHSLFPFETMMYRGASCDTATMTLGNGQTRKANFLPKAPYKSEENGVSLTDDLFDPLKHLRNLLVRKDGEIPETEEASTAMANKLCPSPDGHANMFEYVKMYSEGKLDPASETLGINRHAVPPLGGTAVSMLQTGEATPFARHLATNYFAPAVAVSEDGNDYVSFEQRDRKALKMARLRMLLASHEEKFADMSEMELHRNLPEFQASNEAIWLEYTEKMKRLDHANQKAWFMKMYGSKSGQSFHDSIADEFKASPLTVVATKGKTSETKAPLAEPNLIVEYNLPKSSEFQHQIEGFGVQNLTSQHIIELLGMYEAMSSYLGQAVLHRRMAILHDLEHLIYHWHMDHPMVFGRKSPSPENVPAMIPILFDLLDRVRKEHTKVTAHIVSNAHQIWIPHQETMDKHGLAEAQELWAKVWAGSRAALSNNQTPGSSSTPEMLDAIHARLMCNPQGRSVLRRAFASNTRHPIVIESINSGGLPDFAVTEALDKHNARCYTSFFSGSLKPGKGSSARLLLDDEKLQSSRSLYVGRRRQKLSQHQSGKSQRQPILILGPAYISYAKALAKATNITQGESWAGLFEDEFLKKPSMGKWIDAEERRNISEVENRLRSDAGLPKRRSGDTARPLILPSVLPDILEQSGEHEELLFDANHFSGESSSDEESQWTALSASGEITKAEGGASPKK</sequence>
<gene>
    <name evidence="2" type="ORF">FUAX_26780</name>
</gene>
<reference evidence="2 3" key="1">
    <citation type="submission" date="2021-12" db="EMBL/GenBank/DDBJ databases">
        <title>Genome sequencing of bacteria with rrn-lacking chromosome and rrn-plasmid.</title>
        <authorList>
            <person name="Anda M."/>
            <person name="Iwasaki W."/>
        </authorList>
    </citation>
    <scope>NUCLEOTIDE SEQUENCE [LARGE SCALE GENOMIC DNA]</scope>
    <source>
        <strain evidence="2 3">DSM 100852</strain>
    </source>
</reference>
<proteinExistence type="predicted"/>
<dbReference type="Proteomes" id="UP001348817">
    <property type="component" value="Chromosome"/>
</dbReference>
<evidence type="ECO:0000313" key="3">
    <source>
        <dbReference type="Proteomes" id="UP001348817"/>
    </source>
</evidence>